<protein>
    <submittedName>
        <fullName evidence="4">Uncharacterized protein</fullName>
    </submittedName>
</protein>
<dbReference type="PANTHER" id="PTHR31623">
    <property type="entry name" value="F21J9.9"/>
    <property type="match status" value="1"/>
</dbReference>
<keyword evidence="3" id="KW-0012">Acyltransferase</keyword>
<proteinExistence type="inferred from homology"/>
<evidence type="ECO:0000256" key="1">
    <source>
        <dbReference type="ARBA" id="ARBA00009861"/>
    </source>
</evidence>
<sequence>MAASKENHGFQKPSLLSHMVNLRRKLTSTLSKDLIGNLLWFTCIDCQANDETTLDGLMKKVRECISKIDVEFVKKAQGDKGYIAMMESMKYMREISSKGTMDVFNFTSWCKMGFCDLDFGWGKPCWLNGMIGEGSRVFWNTVTLMDTNYGEGIEAWVSLDEKEMGIFQGNSELLAFASLDPSPLPKDEVVALNKPHAMNIQIDPIN</sequence>
<evidence type="ECO:0000256" key="3">
    <source>
        <dbReference type="ARBA" id="ARBA00023315"/>
    </source>
</evidence>
<dbReference type="GO" id="GO:0016746">
    <property type="term" value="F:acyltransferase activity"/>
    <property type="evidence" value="ECO:0007669"/>
    <property type="project" value="UniProtKB-KW"/>
</dbReference>
<keyword evidence="2" id="KW-0808">Transferase</keyword>
<keyword evidence="5" id="KW-1185">Reference proteome</keyword>
<comment type="caution">
    <text evidence="4">The sequence shown here is derived from an EMBL/GenBank/DDBJ whole genome shotgun (WGS) entry which is preliminary data.</text>
</comment>
<dbReference type="Gene3D" id="3.30.559.10">
    <property type="entry name" value="Chloramphenicol acetyltransferase-like domain"/>
    <property type="match status" value="1"/>
</dbReference>
<name>A0AA38S3L3_9ASTR</name>
<dbReference type="AlphaFoldDB" id="A0AA38S3L3"/>
<evidence type="ECO:0000313" key="4">
    <source>
        <dbReference type="EMBL" id="KAJ9535198.1"/>
    </source>
</evidence>
<comment type="similarity">
    <text evidence="1">Belongs to the plant acyltransferase family.</text>
</comment>
<reference evidence="4" key="1">
    <citation type="submission" date="2023-03" db="EMBL/GenBank/DDBJ databases">
        <title>Chromosome-scale reference genome and RAD-based genetic map of yellow starthistle (Centaurea solstitialis) reveal putative structural variation and QTLs associated with invader traits.</title>
        <authorList>
            <person name="Reatini B."/>
            <person name="Cang F.A."/>
            <person name="Jiang Q."/>
            <person name="Mckibben M.T.W."/>
            <person name="Barker M.S."/>
            <person name="Rieseberg L.H."/>
            <person name="Dlugosch K.M."/>
        </authorList>
    </citation>
    <scope>NUCLEOTIDE SEQUENCE</scope>
    <source>
        <strain evidence="4">CAN-66</strain>
        <tissue evidence="4">Leaf</tissue>
    </source>
</reference>
<gene>
    <name evidence="4" type="ORF">OSB04_un001721</name>
</gene>
<dbReference type="Pfam" id="PF02458">
    <property type="entry name" value="Transferase"/>
    <property type="match status" value="1"/>
</dbReference>
<organism evidence="4 5">
    <name type="scientific">Centaurea solstitialis</name>
    <name type="common">yellow star-thistle</name>
    <dbReference type="NCBI Taxonomy" id="347529"/>
    <lineage>
        <taxon>Eukaryota</taxon>
        <taxon>Viridiplantae</taxon>
        <taxon>Streptophyta</taxon>
        <taxon>Embryophyta</taxon>
        <taxon>Tracheophyta</taxon>
        <taxon>Spermatophyta</taxon>
        <taxon>Magnoliopsida</taxon>
        <taxon>eudicotyledons</taxon>
        <taxon>Gunneridae</taxon>
        <taxon>Pentapetalae</taxon>
        <taxon>asterids</taxon>
        <taxon>campanulids</taxon>
        <taxon>Asterales</taxon>
        <taxon>Asteraceae</taxon>
        <taxon>Carduoideae</taxon>
        <taxon>Cardueae</taxon>
        <taxon>Centaureinae</taxon>
        <taxon>Centaurea</taxon>
    </lineage>
</organism>
<accession>A0AA38S3L3</accession>
<dbReference type="InterPro" id="IPR023213">
    <property type="entry name" value="CAT-like_dom_sf"/>
</dbReference>
<dbReference type="EMBL" id="JARYMX010000529">
    <property type="protein sequence ID" value="KAJ9535198.1"/>
    <property type="molecule type" value="Genomic_DNA"/>
</dbReference>
<dbReference type="Proteomes" id="UP001172457">
    <property type="component" value="Unassembled WGS sequence"/>
</dbReference>
<evidence type="ECO:0000256" key="2">
    <source>
        <dbReference type="ARBA" id="ARBA00022679"/>
    </source>
</evidence>
<dbReference type="PANTHER" id="PTHR31623:SF110">
    <property type="entry name" value="VINORINE SYNTHASE-LIKE"/>
    <property type="match status" value="1"/>
</dbReference>
<evidence type="ECO:0000313" key="5">
    <source>
        <dbReference type="Proteomes" id="UP001172457"/>
    </source>
</evidence>